<evidence type="ECO:0000313" key="2">
    <source>
        <dbReference type="Proteomes" id="UP000266861"/>
    </source>
</evidence>
<reference evidence="1 2" key="1">
    <citation type="submission" date="2018-08" db="EMBL/GenBank/DDBJ databases">
        <title>Genome and evolution of the arbuscular mycorrhizal fungus Diversispora epigaea (formerly Glomus versiforme) and its bacterial endosymbionts.</title>
        <authorList>
            <person name="Sun X."/>
            <person name="Fei Z."/>
            <person name="Harrison M."/>
        </authorList>
    </citation>
    <scope>NUCLEOTIDE SEQUENCE [LARGE SCALE GENOMIC DNA]</scope>
    <source>
        <strain evidence="1 2">IT104</strain>
    </source>
</reference>
<comment type="caution">
    <text evidence="1">The sequence shown here is derived from an EMBL/GenBank/DDBJ whole genome shotgun (WGS) entry which is preliminary data.</text>
</comment>
<dbReference type="AlphaFoldDB" id="A0A397JQK9"/>
<keyword evidence="2" id="KW-1185">Reference proteome</keyword>
<proteinExistence type="predicted"/>
<accession>A0A397JQK9</accession>
<gene>
    <name evidence="1" type="ORF">Glove_46g155</name>
</gene>
<dbReference type="Proteomes" id="UP000266861">
    <property type="component" value="Unassembled WGS sequence"/>
</dbReference>
<name>A0A397JQK9_9GLOM</name>
<evidence type="ECO:0000313" key="1">
    <source>
        <dbReference type="EMBL" id="RHZ86770.1"/>
    </source>
</evidence>
<organism evidence="1 2">
    <name type="scientific">Diversispora epigaea</name>
    <dbReference type="NCBI Taxonomy" id="1348612"/>
    <lineage>
        <taxon>Eukaryota</taxon>
        <taxon>Fungi</taxon>
        <taxon>Fungi incertae sedis</taxon>
        <taxon>Mucoromycota</taxon>
        <taxon>Glomeromycotina</taxon>
        <taxon>Glomeromycetes</taxon>
        <taxon>Diversisporales</taxon>
        <taxon>Diversisporaceae</taxon>
        <taxon>Diversispora</taxon>
    </lineage>
</organism>
<protein>
    <submittedName>
        <fullName evidence="1">Uncharacterized protein</fullName>
    </submittedName>
</protein>
<dbReference type="EMBL" id="PQFF01000043">
    <property type="protein sequence ID" value="RHZ86770.1"/>
    <property type="molecule type" value="Genomic_DNA"/>
</dbReference>
<dbReference type="OrthoDB" id="2432575at2759"/>
<sequence length="115" mass="13478">MTKKGFRDIGFALGPAKTLTKFISDIKEQKLQFFSSYKTLEELKNILRKYKVNGEDITFFEEIDDNDKALKQCMKEITLRLSNLETMQDNTSGRVDYSIEGYKDLIYIAERWKTS</sequence>